<dbReference type="InterPro" id="IPR028037">
    <property type="entry name" value="Antitoxin_Rv0909/MT0933"/>
</dbReference>
<sequence>MNDFQDQAKNWLRNVVKQNPDKIKAGVEKAGDLIDKQTGGKYADKVDSVQEKVGSYVDSHADPAEPAGGPGTTSTEQSSEDTTTDAPTAGADEATAEPADSGPDQSAGPGTAAPEPESSVDEAAPEPTGSVDEAGAGAEETVDEAAPDAVDGTVVGGEAPDVAGNPSSSAGSGIEGADTGSTATGTSDGGLPGPR</sequence>
<evidence type="ECO:0000256" key="1">
    <source>
        <dbReference type="SAM" id="MobiDB-lite"/>
    </source>
</evidence>
<organism evidence="2 3">
    <name type="scientific">Kribbella ginsengisoli</name>
    <dbReference type="NCBI Taxonomy" id="363865"/>
    <lineage>
        <taxon>Bacteria</taxon>
        <taxon>Bacillati</taxon>
        <taxon>Actinomycetota</taxon>
        <taxon>Actinomycetes</taxon>
        <taxon>Propionibacteriales</taxon>
        <taxon>Kribbellaceae</taxon>
        <taxon>Kribbella</taxon>
    </lineage>
</organism>
<name>A0ABP6W405_9ACTN</name>
<feature type="compositionally biased region" description="Low complexity" evidence="1">
    <location>
        <begin position="176"/>
        <end position="186"/>
    </location>
</feature>
<protein>
    <recommendedName>
        <fullName evidence="4">Antitoxin protein of toxin-antitoxin system</fullName>
    </recommendedName>
</protein>
<feature type="compositionally biased region" description="Low complexity" evidence="1">
    <location>
        <begin position="84"/>
        <end position="100"/>
    </location>
</feature>
<feature type="region of interest" description="Disordered" evidence="1">
    <location>
        <begin position="19"/>
        <end position="195"/>
    </location>
</feature>
<comment type="caution">
    <text evidence="2">The sequence shown here is derived from an EMBL/GenBank/DDBJ whole genome shotgun (WGS) entry which is preliminary data.</text>
</comment>
<dbReference type="EMBL" id="BAABAA010000001">
    <property type="protein sequence ID" value="GAA3545038.1"/>
    <property type="molecule type" value="Genomic_DNA"/>
</dbReference>
<gene>
    <name evidence="2" type="ORF">GCM10022235_10950</name>
</gene>
<proteinExistence type="predicted"/>
<evidence type="ECO:0008006" key="4">
    <source>
        <dbReference type="Google" id="ProtNLM"/>
    </source>
</evidence>
<accession>A0ABP6W405</accession>
<evidence type="ECO:0000313" key="3">
    <source>
        <dbReference type="Proteomes" id="UP001501222"/>
    </source>
</evidence>
<feature type="compositionally biased region" description="Basic and acidic residues" evidence="1">
    <location>
        <begin position="19"/>
        <end position="35"/>
    </location>
</feature>
<evidence type="ECO:0000313" key="2">
    <source>
        <dbReference type="EMBL" id="GAA3545038.1"/>
    </source>
</evidence>
<keyword evidence="3" id="KW-1185">Reference proteome</keyword>
<reference evidence="3" key="1">
    <citation type="journal article" date="2019" name="Int. J. Syst. Evol. Microbiol.">
        <title>The Global Catalogue of Microorganisms (GCM) 10K type strain sequencing project: providing services to taxonomists for standard genome sequencing and annotation.</title>
        <authorList>
            <consortium name="The Broad Institute Genomics Platform"/>
            <consortium name="The Broad Institute Genome Sequencing Center for Infectious Disease"/>
            <person name="Wu L."/>
            <person name="Ma J."/>
        </authorList>
    </citation>
    <scope>NUCLEOTIDE SEQUENCE [LARGE SCALE GENOMIC DNA]</scope>
    <source>
        <strain evidence="3">JCM 16928</strain>
    </source>
</reference>
<dbReference type="Pfam" id="PF14013">
    <property type="entry name" value="MT0933_antitox"/>
    <property type="match status" value="1"/>
</dbReference>
<dbReference type="RefSeq" id="WP_344837935.1">
    <property type="nucleotide sequence ID" value="NZ_BAABAA010000001.1"/>
</dbReference>
<dbReference type="Proteomes" id="UP001501222">
    <property type="component" value="Unassembled WGS sequence"/>
</dbReference>